<dbReference type="RefSeq" id="WP_141449204.1">
    <property type="nucleotide sequence ID" value="NZ_CP041217.1"/>
</dbReference>
<accession>A0A4Y6UY36</accession>
<gene>
    <name evidence="2" type="ORF">FFV09_18520</name>
</gene>
<name>A0A4Y6UY36_SACBS</name>
<dbReference type="OrthoDB" id="2054316at2"/>
<keyword evidence="1" id="KW-0812">Transmembrane</keyword>
<sequence>MTRNRLIRALAVVTAIVRKIVKFAIFAVVFLFLAFCSLYIIFPVWNEAHMYTFGQQLRKAPLPEDTVFVEMQSAVGKLNGNGNGIDFFAGMLVRSDLSLSELIDYYDSVSFAGAKDDEHTAEIQVIKANSDELHSKYLERRDLKFRKLRSTEDFSGYYFVNLYDGGYEAVFDLRGN</sequence>
<dbReference type="AlphaFoldDB" id="A0A4Y6UY36"/>
<keyword evidence="1" id="KW-1133">Transmembrane helix</keyword>
<dbReference type="Proteomes" id="UP000316968">
    <property type="component" value="Chromosome"/>
</dbReference>
<dbReference type="KEGG" id="saca:FFV09_18520"/>
<keyword evidence="1" id="KW-0472">Membrane</keyword>
<evidence type="ECO:0000256" key="1">
    <source>
        <dbReference type="SAM" id="Phobius"/>
    </source>
</evidence>
<organism evidence="2 3">
    <name type="scientific">Saccharibacillus brassicae</name>
    <dbReference type="NCBI Taxonomy" id="2583377"/>
    <lineage>
        <taxon>Bacteria</taxon>
        <taxon>Bacillati</taxon>
        <taxon>Bacillota</taxon>
        <taxon>Bacilli</taxon>
        <taxon>Bacillales</taxon>
        <taxon>Paenibacillaceae</taxon>
        <taxon>Saccharibacillus</taxon>
    </lineage>
</organism>
<proteinExistence type="predicted"/>
<protein>
    <submittedName>
        <fullName evidence="2">Uncharacterized protein</fullName>
    </submittedName>
</protein>
<evidence type="ECO:0000313" key="2">
    <source>
        <dbReference type="EMBL" id="QDH22662.1"/>
    </source>
</evidence>
<keyword evidence="3" id="KW-1185">Reference proteome</keyword>
<evidence type="ECO:0000313" key="3">
    <source>
        <dbReference type="Proteomes" id="UP000316968"/>
    </source>
</evidence>
<reference evidence="2 3" key="1">
    <citation type="submission" date="2019-06" db="EMBL/GenBank/DDBJ databases">
        <title>Saccharibacillus brassicae sp. nov., an endophytic bacterium isolated from Chinese cabbage seeds (Brassica pekinensis).</title>
        <authorList>
            <person name="Jiang L."/>
            <person name="Lee J."/>
            <person name="Kim S.W."/>
        </authorList>
    </citation>
    <scope>NUCLEOTIDE SEQUENCE [LARGE SCALE GENOMIC DNA]</scope>
    <source>
        <strain evidence="3">KCTC 43072 / ATSA2</strain>
    </source>
</reference>
<dbReference type="EMBL" id="CP041217">
    <property type="protein sequence ID" value="QDH22662.1"/>
    <property type="molecule type" value="Genomic_DNA"/>
</dbReference>
<feature type="transmembrane region" description="Helical" evidence="1">
    <location>
        <begin position="20"/>
        <end position="42"/>
    </location>
</feature>